<protein>
    <recommendedName>
        <fullName evidence="3">DUF370 domain-containing protein</fullName>
    </recommendedName>
</protein>
<dbReference type="NCBIfam" id="NF046065">
    <property type="entry name" value="MtxRegRemB"/>
    <property type="match status" value="1"/>
</dbReference>
<proteinExistence type="predicted"/>
<keyword evidence="2" id="KW-1185">Reference proteome</keyword>
<comment type="caution">
    <text evidence="1">The sequence shown here is derived from an EMBL/GenBank/DDBJ whole genome shotgun (WGS) entry which is preliminary data.</text>
</comment>
<organism evidence="1 2">
    <name type="scientific">Caldalkalibacillus horti</name>
    <dbReference type="NCBI Taxonomy" id="77523"/>
    <lineage>
        <taxon>Bacteria</taxon>
        <taxon>Bacillati</taxon>
        <taxon>Bacillota</taxon>
        <taxon>Bacilli</taxon>
        <taxon>Bacillales</taxon>
        <taxon>Bacillaceae</taxon>
        <taxon>Caldalkalibacillus</taxon>
    </lineage>
</organism>
<dbReference type="EMBL" id="JAUSTY010000013">
    <property type="protein sequence ID" value="MDQ0167099.1"/>
    <property type="molecule type" value="Genomic_DNA"/>
</dbReference>
<gene>
    <name evidence="1" type="ORF">J2S11_003024</name>
</gene>
<evidence type="ECO:0000313" key="2">
    <source>
        <dbReference type="Proteomes" id="UP001235840"/>
    </source>
</evidence>
<sequence>MYVHLGGDTVIRSADMITILDYNHIEQGKAMESFLTSFAQQKKLLWISEQTMTKSIVVTDQYVYGSPISSLTLLKRTTEETYR</sequence>
<dbReference type="InterPro" id="IPR007169">
    <property type="entry name" value="RemA-like"/>
</dbReference>
<reference evidence="1 2" key="1">
    <citation type="submission" date="2023-07" db="EMBL/GenBank/DDBJ databases">
        <title>Genomic Encyclopedia of Type Strains, Phase IV (KMG-IV): sequencing the most valuable type-strain genomes for metagenomic binning, comparative biology and taxonomic classification.</title>
        <authorList>
            <person name="Goeker M."/>
        </authorList>
    </citation>
    <scope>NUCLEOTIDE SEQUENCE [LARGE SCALE GENOMIC DNA]</scope>
    <source>
        <strain evidence="1 2">DSM 12751</strain>
    </source>
</reference>
<name>A0ABT9W1I4_9BACI</name>
<dbReference type="Proteomes" id="UP001235840">
    <property type="component" value="Unassembled WGS sequence"/>
</dbReference>
<dbReference type="RefSeq" id="WP_307395824.1">
    <property type="nucleotide sequence ID" value="NZ_BAAADK010000046.1"/>
</dbReference>
<evidence type="ECO:0008006" key="3">
    <source>
        <dbReference type="Google" id="ProtNLM"/>
    </source>
</evidence>
<accession>A0ABT9W1I4</accession>
<evidence type="ECO:0000313" key="1">
    <source>
        <dbReference type="EMBL" id="MDQ0167099.1"/>
    </source>
</evidence>
<dbReference type="Pfam" id="PF04025">
    <property type="entry name" value="RemA-like"/>
    <property type="match status" value="1"/>
</dbReference>